<keyword evidence="7" id="KW-1185">Reference proteome</keyword>
<dbReference type="OrthoDB" id="9796019at2"/>
<dbReference type="PROSITE" id="PS50977">
    <property type="entry name" value="HTH_TETR_2"/>
    <property type="match status" value="1"/>
</dbReference>
<dbReference type="Pfam" id="PF16859">
    <property type="entry name" value="TetR_C_11"/>
    <property type="match status" value="1"/>
</dbReference>
<evidence type="ECO:0000313" key="6">
    <source>
        <dbReference type="EMBL" id="THJ30889.1"/>
    </source>
</evidence>
<dbReference type="Pfam" id="PF00440">
    <property type="entry name" value="TetR_N"/>
    <property type="match status" value="1"/>
</dbReference>
<comment type="caution">
    <text evidence="6">The sequence shown here is derived from an EMBL/GenBank/DDBJ whole genome shotgun (WGS) entry which is preliminary data.</text>
</comment>
<organism evidence="6 7">
    <name type="scientific">Lampropedia aestuarii</name>
    <dbReference type="NCBI Taxonomy" id="2562762"/>
    <lineage>
        <taxon>Bacteria</taxon>
        <taxon>Pseudomonadati</taxon>
        <taxon>Pseudomonadota</taxon>
        <taxon>Betaproteobacteria</taxon>
        <taxon>Burkholderiales</taxon>
        <taxon>Comamonadaceae</taxon>
        <taxon>Lampropedia</taxon>
    </lineage>
</organism>
<evidence type="ECO:0000313" key="7">
    <source>
        <dbReference type="Proteomes" id="UP000306236"/>
    </source>
</evidence>
<evidence type="ECO:0000259" key="5">
    <source>
        <dbReference type="PROSITE" id="PS50977"/>
    </source>
</evidence>
<evidence type="ECO:0000256" key="1">
    <source>
        <dbReference type="ARBA" id="ARBA00023015"/>
    </source>
</evidence>
<evidence type="ECO:0000256" key="4">
    <source>
        <dbReference type="PROSITE-ProRule" id="PRU00335"/>
    </source>
</evidence>
<feature type="DNA-binding region" description="H-T-H motif" evidence="4">
    <location>
        <begin position="41"/>
        <end position="60"/>
    </location>
</feature>
<name>A0A4S5BFU2_9BURK</name>
<feature type="domain" description="HTH tetR-type" evidence="5">
    <location>
        <begin position="18"/>
        <end position="78"/>
    </location>
</feature>
<dbReference type="EMBL" id="SSWX01000031">
    <property type="protein sequence ID" value="THJ30889.1"/>
    <property type="molecule type" value="Genomic_DNA"/>
</dbReference>
<dbReference type="RefSeq" id="WP_136407794.1">
    <property type="nucleotide sequence ID" value="NZ_SSWX01000031.1"/>
</dbReference>
<dbReference type="InterPro" id="IPR036271">
    <property type="entry name" value="Tet_transcr_reg_TetR-rel_C_sf"/>
</dbReference>
<dbReference type="InterPro" id="IPR050109">
    <property type="entry name" value="HTH-type_TetR-like_transc_reg"/>
</dbReference>
<keyword evidence="3" id="KW-0804">Transcription</keyword>
<sequence length="202" mass="22202">MSQSPPKPSTTIGRTRDASLDGAIRQAVIEIFAQSGAAGVTMDAVAQRVGAGKASLYRRWNSKEELLVDALTAANDARNHAEVDTGSLRGDLVQLFSQLYSVDDPVLQAVHQEIMRDLRGTVSYMEKVAPERLLKRRQRIQAVFVRAMERGEIAADLELGLLQDVLSAMILYGYITKGQMVTKALITKYVDGLIMPIVRKGE</sequence>
<dbReference type="PANTHER" id="PTHR30055:SF148">
    <property type="entry name" value="TETR-FAMILY TRANSCRIPTIONAL REGULATOR"/>
    <property type="match status" value="1"/>
</dbReference>
<dbReference type="GO" id="GO:0000976">
    <property type="term" value="F:transcription cis-regulatory region binding"/>
    <property type="evidence" value="ECO:0007669"/>
    <property type="project" value="TreeGrafter"/>
</dbReference>
<dbReference type="Gene3D" id="1.10.10.60">
    <property type="entry name" value="Homeodomain-like"/>
    <property type="match status" value="1"/>
</dbReference>
<proteinExistence type="predicted"/>
<evidence type="ECO:0000256" key="3">
    <source>
        <dbReference type="ARBA" id="ARBA00023163"/>
    </source>
</evidence>
<accession>A0A4S5BFU2</accession>
<evidence type="ECO:0000256" key="2">
    <source>
        <dbReference type="ARBA" id="ARBA00023125"/>
    </source>
</evidence>
<keyword evidence="1" id="KW-0805">Transcription regulation</keyword>
<dbReference type="SUPFAM" id="SSF48498">
    <property type="entry name" value="Tetracyclin repressor-like, C-terminal domain"/>
    <property type="match status" value="1"/>
</dbReference>
<dbReference type="PRINTS" id="PR00455">
    <property type="entry name" value="HTHTETR"/>
</dbReference>
<dbReference type="PANTHER" id="PTHR30055">
    <property type="entry name" value="HTH-TYPE TRANSCRIPTIONAL REGULATOR RUTR"/>
    <property type="match status" value="1"/>
</dbReference>
<gene>
    <name evidence="6" type="ORF">E8K88_16585</name>
</gene>
<dbReference type="AlphaFoldDB" id="A0A4S5BFU2"/>
<dbReference type="Gene3D" id="1.10.357.10">
    <property type="entry name" value="Tetracycline Repressor, domain 2"/>
    <property type="match status" value="1"/>
</dbReference>
<keyword evidence="2 4" id="KW-0238">DNA-binding</keyword>
<reference evidence="6 7" key="1">
    <citation type="submission" date="2019-04" db="EMBL/GenBank/DDBJ databases">
        <title>Lampropedia sp YIM MLB12 draf genome.</title>
        <authorList>
            <person name="Wang Y.-X."/>
        </authorList>
    </citation>
    <scope>NUCLEOTIDE SEQUENCE [LARGE SCALE GENOMIC DNA]</scope>
    <source>
        <strain evidence="6 7">YIM MLB12</strain>
    </source>
</reference>
<dbReference type="InterPro" id="IPR009057">
    <property type="entry name" value="Homeodomain-like_sf"/>
</dbReference>
<dbReference type="Proteomes" id="UP000306236">
    <property type="component" value="Unassembled WGS sequence"/>
</dbReference>
<dbReference type="GO" id="GO:0003700">
    <property type="term" value="F:DNA-binding transcription factor activity"/>
    <property type="evidence" value="ECO:0007669"/>
    <property type="project" value="TreeGrafter"/>
</dbReference>
<dbReference type="InterPro" id="IPR001647">
    <property type="entry name" value="HTH_TetR"/>
</dbReference>
<dbReference type="InterPro" id="IPR011075">
    <property type="entry name" value="TetR_C"/>
</dbReference>
<dbReference type="SUPFAM" id="SSF46689">
    <property type="entry name" value="Homeodomain-like"/>
    <property type="match status" value="1"/>
</dbReference>
<protein>
    <submittedName>
        <fullName evidence="6">TetR/AcrR family transcriptional regulator</fullName>
    </submittedName>
</protein>